<evidence type="ECO:0000256" key="5">
    <source>
        <dbReference type="ARBA" id="ARBA00022840"/>
    </source>
</evidence>
<keyword evidence="13" id="KW-1185">Reference proteome</keyword>
<feature type="site" description="Interaction with DNA" evidence="10">
    <location>
        <position position="462"/>
    </location>
</feature>
<dbReference type="Gene3D" id="3.40.50.670">
    <property type="match status" value="1"/>
</dbReference>
<dbReference type="GO" id="GO:0034335">
    <property type="term" value="F:DNA negative supercoiling activity"/>
    <property type="evidence" value="ECO:0007669"/>
    <property type="project" value="UniProtKB-ARBA"/>
</dbReference>
<dbReference type="SUPFAM" id="SSF56719">
    <property type="entry name" value="Type II DNA topoisomerase"/>
    <property type="match status" value="1"/>
</dbReference>
<dbReference type="AlphaFoldDB" id="A0A1G8XI06"/>
<dbReference type="PRINTS" id="PR01159">
    <property type="entry name" value="DNAGYRASEB"/>
</dbReference>
<evidence type="ECO:0000256" key="9">
    <source>
        <dbReference type="ARBA" id="ARBA00023235"/>
    </source>
</evidence>
<dbReference type="GO" id="GO:0006265">
    <property type="term" value="P:DNA topological change"/>
    <property type="evidence" value="ECO:0007669"/>
    <property type="project" value="UniProtKB-UniRule"/>
</dbReference>
<evidence type="ECO:0000256" key="2">
    <source>
        <dbReference type="ARBA" id="ARBA00010708"/>
    </source>
</evidence>
<dbReference type="RefSeq" id="WP_092703357.1">
    <property type="nucleotide sequence ID" value="NZ_FNFC01000011.1"/>
</dbReference>
<evidence type="ECO:0000313" key="12">
    <source>
        <dbReference type="EMBL" id="SDJ90212.1"/>
    </source>
</evidence>
<comment type="subunit">
    <text evidence="10">Heterotetramer, composed of two GyrA and two GyrB chains. In the heterotetramer, GyrA contains the active site tyrosine that forms a transient covalent intermediate with DNA, while GyrB binds cofactors and catalyzes ATP hydrolysis.</text>
</comment>
<dbReference type="InterPro" id="IPR036890">
    <property type="entry name" value="HATPase_C_sf"/>
</dbReference>
<dbReference type="Pfam" id="PF00986">
    <property type="entry name" value="DNA_gyraseB_C"/>
    <property type="match status" value="1"/>
</dbReference>
<dbReference type="SUPFAM" id="SSF54211">
    <property type="entry name" value="Ribosomal protein S5 domain 2-like"/>
    <property type="match status" value="1"/>
</dbReference>
<dbReference type="GO" id="GO:0005524">
    <property type="term" value="F:ATP binding"/>
    <property type="evidence" value="ECO:0007669"/>
    <property type="project" value="UniProtKB-UniRule"/>
</dbReference>
<name>A0A1G8XI06_9EURY</name>
<dbReference type="OrthoDB" id="358756at2157"/>
<dbReference type="InterPro" id="IPR034160">
    <property type="entry name" value="TOPRIM_GyrB"/>
</dbReference>
<comment type="function">
    <text evidence="10">A type II topoisomerase that negatively supercoils closed circular double-stranded (ds) DNA in an ATP-dependent manner to modulate DNA topology and maintain chromosomes in an underwound state. Negative supercoiling favors strand separation, and DNA replication, transcription, recombination and repair, all of which involve strand separation. Also able to catalyze the interconversion of other topological isomers of dsDNA rings, including catenanes and knotted rings. Type II topoisomerases break and join 2 DNA strands simultaneously in an ATP-dependent manner.</text>
</comment>
<comment type="miscellaneous">
    <text evidence="10">Few gyrases are as efficient as E.coli at forming negative supercoils. Not all organisms have 2 type II topoisomerases; in organisms with a single type II topoisomerase this enzyme also has to decatenate newly replicated chromosomes.</text>
</comment>
<dbReference type="InterPro" id="IPR003594">
    <property type="entry name" value="HATPase_dom"/>
</dbReference>
<dbReference type="InterPro" id="IPR011557">
    <property type="entry name" value="GyrB"/>
</dbReference>
<dbReference type="Pfam" id="PF02518">
    <property type="entry name" value="HATPase_c"/>
    <property type="match status" value="1"/>
</dbReference>
<comment type="cofactor">
    <cofactor evidence="10">
        <name>Mg(2+)</name>
        <dbReference type="ChEBI" id="CHEBI:18420"/>
    </cofactor>
    <cofactor evidence="10">
        <name>Mn(2+)</name>
        <dbReference type="ChEBI" id="CHEBI:29035"/>
    </cofactor>
    <cofactor evidence="10">
        <name>Ca(2+)</name>
        <dbReference type="ChEBI" id="CHEBI:29108"/>
    </cofactor>
    <text evidence="10">Binds two Mg(2+) per subunit. The magnesium ions form salt bridges with both the protein and the DNA. Can also accept other divalent metal cations, such as Mn(2+) or Ca(2+).</text>
</comment>
<dbReference type="NCBIfam" id="NF011501">
    <property type="entry name" value="PRK14939.1"/>
    <property type="match status" value="1"/>
</dbReference>
<dbReference type="InterPro" id="IPR002288">
    <property type="entry name" value="DNA_gyrase_B_C"/>
</dbReference>
<organism evidence="12 13">
    <name type="scientific">Halovenus aranensis</name>
    <dbReference type="NCBI Taxonomy" id="890420"/>
    <lineage>
        <taxon>Archaea</taxon>
        <taxon>Methanobacteriati</taxon>
        <taxon>Methanobacteriota</taxon>
        <taxon>Stenosarchaea group</taxon>
        <taxon>Halobacteria</taxon>
        <taxon>Halobacteriales</taxon>
        <taxon>Haloarculaceae</taxon>
        <taxon>Halovenus</taxon>
    </lineage>
</organism>
<dbReference type="FunFam" id="3.30.230.10:FF:000005">
    <property type="entry name" value="DNA gyrase subunit B"/>
    <property type="match status" value="1"/>
</dbReference>
<evidence type="ECO:0000259" key="11">
    <source>
        <dbReference type="PROSITE" id="PS50880"/>
    </source>
</evidence>
<dbReference type="GO" id="GO:0003677">
    <property type="term" value="F:DNA binding"/>
    <property type="evidence" value="ECO:0007669"/>
    <property type="project" value="UniProtKB-KW"/>
</dbReference>
<evidence type="ECO:0000256" key="6">
    <source>
        <dbReference type="ARBA" id="ARBA00022842"/>
    </source>
</evidence>
<keyword evidence="3 10" id="KW-0479">Metal-binding</keyword>
<dbReference type="FunFam" id="3.30.565.10:FF:000002">
    <property type="entry name" value="DNA gyrase subunit B"/>
    <property type="match status" value="1"/>
</dbReference>
<dbReference type="Gene3D" id="3.30.230.10">
    <property type="match status" value="1"/>
</dbReference>
<dbReference type="STRING" id="890420.SAMN05216226_11192"/>
<dbReference type="CDD" id="cd00822">
    <property type="entry name" value="TopoII_Trans_DNA_gyrase"/>
    <property type="match status" value="1"/>
</dbReference>
<comment type="similarity">
    <text evidence="2 10">Belongs to the type II topoisomerase GyrB family.</text>
</comment>
<feature type="binding site" evidence="10">
    <location>
        <position position="507"/>
    </location>
    <ligand>
        <name>Mg(2+)</name>
        <dbReference type="ChEBI" id="CHEBI:18420"/>
        <label>1</label>
        <note>catalytic</note>
    </ligand>
</feature>
<dbReference type="Proteomes" id="UP000198856">
    <property type="component" value="Unassembled WGS sequence"/>
</dbReference>
<sequence>MSQDSEYGADQIQVLEGLQAVRKRPAMYIGSTDARGLHHLVYEVVDNSIDEALAGYCDEITVTIHEDNSVSVSDDGRGIPVDTNEKHDRPAVEVIMTVLHAGGKFDNKSYQVSGGLHGVGVSVVNALSVSLEVEVKRDGAVWQQSFTKGAPDQELERVRDLGPDEDTGTTIRFWPDSDIFETADFSFSTLESRLRELAFLNSGVEIVLADERDGEETTFVYEGGIKEFVEFLDETKTVIHDEVIYFEAEGDIDEHGDGVVHVEVAMQATDELQGSLHAFANNINTREGGTHMTGFKTALTRVVNDYASEHGLLKDLDENLKGEDIREGLTAVLSVKHPDPQFEGQTKTKLGNSEVRGIVESAMHEHLGTFFEENPDTAETIVTKAVEAAKARKAAQKAEELTRRKSALDSTALPGKLADCQTRDPTEAELFIAEGDSAGGSAKQARNPEFQAVLPIRGKVLNVEKHRLDRILENDQIRNIITAIGAGIGDEFDLEDVRYEKIIMATDADVDGAHIRTLLLTFFYRHMRPLLENGYVYATQPPLYRIRYRGETYDAMTDAERDEIVAEKCDGNPSQVQRFKGLGEMNPQQLWDTTMNPENRILKRISIEDAAAADRMFSVLMGDAVEPRKEFIKEHAPEAEWVDI</sequence>
<keyword evidence="7 10" id="KW-0799">Topoisomerase</keyword>
<dbReference type="EC" id="5.6.2.2" evidence="10"/>
<dbReference type="InterPro" id="IPR013759">
    <property type="entry name" value="Topo_IIA_B_C"/>
</dbReference>
<dbReference type="InterPro" id="IPR001241">
    <property type="entry name" value="Topo_IIA"/>
</dbReference>
<feature type="binding site" evidence="10">
    <location>
        <position position="509"/>
    </location>
    <ligand>
        <name>Mg(2+)</name>
        <dbReference type="ChEBI" id="CHEBI:18420"/>
        <label>2</label>
    </ligand>
</feature>
<feature type="site" description="Interaction with DNA" evidence="10">
    <location>
        <position position="459"/>
    </location>
</feature>
<dbReference type="FunFam" id="3.40.50.670:FF:000002">
    <property type="entry name" value="DNA gyrase subunit B"/>
    <property type="match status" value="1"/>
</dbReference>
<feature type="domain" description="Toprim" evidence="11">
    <location>
        <begin position="428"/>
        <end position="542"/>
    </location>
</feature>
<dbReference type="PANTHER" id="PTHR45866:SF1">
    <property type="entry name" value="DNA GYRASE SUBUNIT B, MITOCHONDRIAL"/>
    <property type="match status" value="1"/>
</dbReference>
<proteinExistence type="inferred from homology"/>
<dbReference type="InterPro" id="IPR020568">
    <property type="entry name" value="Ribosomal_Su5_D2-typ_SF"/>
</dbReference>
<gene>
    <name evidence="10" type="primary">gyrB</name>
    <name evidence="12" type="ORF">SAMN05216226_11192</name>
</gene>
<keyword evidence="5 10" id="KW-0067">ATP-binding</keyword>
<evidence type="ECO:0000313" key="13">
    <source>
        <dbReference type="Proteomes" id="UP000198856"/>
    </source>
</evidence>
<dbReference type="InterPro" id="IPR013760">
    <property type="entry name" value="Topo_IIA-like_dom_sf"/>
</dbReference>
<dbReference type="PANTHER" id="PTHR45866">
    <property type="entry name" value="DNA GYRASE/TOPOISOMERASE SUBUNIT B"/>
    <property type="match status" value="1"/>
</dbReference>
<dbReference type="NCBIfam" id="NF004189">
    <property type="entry name" value="PRK05644.1"/>
    <property type="match status" value="1"/>
</dbReference>
<dbReference type="EMBL" id="FNFC01000011">
    <property type="protein sequence ID" value="SDJ90212.1"/>
    <property type="molecule type" value="Genomic_DNA"/>
</dbReference>
<keyword evidence="9 10" id="KW-0413">Isomerase</keyword>
<dbReference type="InterPro" id="IPR014721">
    <property type="entry name" value="Ribsml_uS5_D2-typ_fold_subgr"/>
</dbReference>
<dbReference type="PRINTS" id="PR00418">
    <property type="entry name" value="TPI2FAMILY"/>
</dbReference>
<dbReference type="Gene3D" id="3.30.565.10">
    <property type="entry name" value="Histidine kinase-like ATPase, C-terminal domain"/>
    <property type="match status" value="1"/>
</dbReference>
<feature type="binding site" evidence="10">
    <location>
        <position position="507"/>
    </location>
    <ligand>
        <name>Mg(2+)</name>
        <dbReference type="ChEBI" id="CHEBI:18420"/>
        <label>2</label>
    </ligand>
</feature>
<dbReference type="Pfam" id="PF01751">
    <property type="entry name" value="Toprim"/>
    <property type="match status" value="1"/>
</dbReference>
<dbReference type="PROSITE" id="PS00177">
    <property type="entry name" value="TOPOISOMERASE_II"/>
    <property type="match status" value="1"/>
</dbReference>
<accession>A0A1G8XI06</accession>
<keyword evidence="8" id="KW-0238">DNA-binding</keyword>
<dbReference type="InterPro" id="IPR006171">
    <property type="entry name" value="TOPRIM_dom"/>
</dbReference>
<comment type="subcellular location">
    <subcellularLocation>
        <location evidence="10">Cytoplasm</location>
    </subcellularLocation>
</comment>
<keyword evidence="10" id="KW-0963">Cytoplasm</keyword>
<dbReference type="SMART" id="SM00433">
    <property type="entry name" value="TOP2c"/>
    <property type="match status" value="1"/>
</dbReference>
<dbReference type="GO" id="GO:0005694">
    <property type="term" value="C:chromosome"/>
    <property type="evidence" value="ECO:0007669"/>
    <property type="project" value="InterPro"/>
</dbReference>
<dbReference type="GO" id="GO:0005737">
    <property type="term" value="C:cytoplasm"/>
    <property type="evidence" value="ECO:0007669"/>
    <property type="project" value="UniProtKB-SubCell"/>
</dbReference>
<dbReference type="PROSITE" id="PS50880">
    <property type="entry name" value="TOPRIM"/>
    <property type="match status" value="1"/>
</dbReference>
<dbReference type="GO" id="GO:0006261">
    <property type="term" value="P:DNA-templated DNA replication"/>
    <property type="evidence" value="ECO:0007669"/>
    <property type="project" value="UniProtKB-UniRule"/>
</dbReference>
<dbReference type="InterPro" id="IPR013506">
    <property type="entry name" value="Topo_IIA_bsu_dom2"/>
</dbReference>
<comment type="catalytic activity">
    <reaction evidence="1 10">
        <text>ATP-dependent breakage, passage and rejoining of double-stranded DNA.</text>
        <dbReference type="EC" id="5.6.2.2"/>
    </reaction>
</comment>
<evidence type="ECO:0000256" key="10">
    <source>
        <dbReference type="HAMAP-Rule" id="MF_01898"/>
    </source>
</evidence>
<dbReference type="NCBIfam" id="TIGR01059">
    <property type="entry name" value="gyrB"/>
    <property type="match status" value="1"/>
</dbReference>
<dbReference type="SUPFAM" id="SSF55874">
    <property type="entry name" value="ATPase domain of HSP90 chaperone/DNA topoisomerase II/histidine kinase"/>
    <property type="match status" value="1"/>
</dbReference>
<dbReference type="CDD" id="cd03366">
    <property type="entry name" value="TOPRIM_TopoIIA_GyrB"/>
    <property type="match status" value="1"/>
</dbReference>
<evidence type="ECO:0000256" key="7">
    <source>
        <dbReference type="ARBA" id="ARBA00023029"/>
    </source>
</evidence>
<dbReference type="GO" id="GO:0046872">
    <property type="term" value="F:metal ion binding"/>
    <property type="evidence" value="ECO:0007669"/>
    <property type="project" value="UniProtKB-KW"/>
</dbReference>
<evidence type="ECO:0000256" key="8">
    <source>
        <dbReference type="ARBA" id="ARBA00023125"/>
    </source>
</evidence>
<protein>
    <recommendedName>
        <fullName evidence="10">DNA gyrase subunit B</fullName>
        <ecNumber evidence="10">5.6.2.2</ecNumber>
    </recommendedName>
</protein>
<evidence type="ECO:0000256" key="4">
    <source>
        <dbReference type="ARBA" id="ARBA00022741"/>
    </source>
</evidence>
<dbReference type="Pfam" id="PF00204">
    <property type="entry name" value="DNA_gyraseB"/>
    <property type="match status" value="1"/>
</dbReference>
<keyword evidence="4 10" id="KW-0547">Nucleotide-binding</keyword>
<evidence type="ECO:0000256" key="1">
    <source>
        <dbReference type="ARBA" id="ARBA00000185"/>
    </source>
</evidence>
<dbReference type="SMART" id="SM00387">
    <property type="entry name" value="HATPase_c"/>
    <property type="match status" value="1"/>
</dbReference>
<dbReference type="InterPro" id="IPR018522">
    <property type="entry name" value="TopoIIA_CS"/>
</dbReference>
<dbReference type="InterPro" id="IPR000565">
    <property type="entry name" value="Topo_IIA_B"/>
</dbReference>
<dbReference type="CDD" id="cd16928">
    <property type="entry name" value="HATPase_GyrB-like"/>
    <property type="match status" value="1"/>
</dbReference>
<feature type="binding site" evidence="10">
    <location>
        <position position="434"/>
    </location>
    <ligand>
        <name>Mg(2+)</name>
        <dbReference type="ChEBI" id="CHEBI:18420"/>
        <label>1</label>
        <note>catalytic</note>
    </ligand>
</feature>
<evidence type="ECO:0000256" key="3">
    <source>
        <dbReference type="ARBA" id="ARBA00022723"/>
    </source>
</evidence>
<keyword evidence="6 10" id="KW-0460">Magnesium</keyword>
<reference evidence="12 13" key="1">
    <citation type="submission" date="2016-10" db="EMBL/GenBank/DDBJ databases">
        <authorList>
            <person name="de Groot N.N."/>
        </authorList>
    </citation>
    <scope>NUCLEOTIDE SEQUENCE [LARGE SCALE GENOMIC DNA]</scope>
    <source>
        <strain evidence="12 13">IBRC-M10015</strain>
    </source>
</reference>
<dbReference type="HAMAP" id="MF_01898">
    <property type="entry name" value="GyrB"/>
    <property type="match status" value="1"/>
</dbReference>